<evidence type="ECO:0000256" key="2">
    <source>
        <dbReference type="ARBA" id="ARBA00023125"/>
    </source>
</evidence>
<evidence type="ECO:0000259" key="4">
    <source>
        <dbReference type="PROSITE" id="PS50995"/>
    </source>
</evidence>
<keyword evidence="3" id="KW-0804">Transcription</keyword>
<accession>A0A396ZFJ8</accession>
<dbReference type="Gene3D" id="1.10.10.10">
    <property type="entry name" value="Winged helix-like DNA-binding domain superfamily/Winged helix DNA-binding domain"/>
    <property type="match status" value="1"/>
</dbReference>
<evidence type="ECO:0000256" key="3">
    <source>
        <dbReference type="ARBA" id="ARBA00023163"/>
    </source>
</evidence>
<evidence type="ECO:0000256" key="1">
    <source>
        <dbReference type="ARBA" id="ARBA00023015"/>
    </source>
</evidence>
<sequence length="161" mass="18863">MQNIVALVTKCCHNRKMVSIKDAYGFLIVRSNRLFRLHFQRFCQRHEIDISQEQWFLLNKIAHSEGLTQGDLTDDLFGDKPNISRMVEKMEQKGWIKRINDSEDQRILRLHLTKKGNATHEKMTSIVGEERSKIYSGLSSKDFKEFERIIGILEKNLLANL</sequence>
<organism evidence="5 6">
    <name type="scientific">Leptospira stimsonii</name>
    <dbReference type="NCBI Taxonomy" id="2202203"/>
    <lineage>
        <taxon>Bacteria</taxon>
        <taxon>Pseudomonadati</taxon>
        <taxon>Spirochaetota</taxon>
        <taxon>Spirochaetia</taxon>
        <taxon>Leptospirales</taxon>
        <taxon>Leptospiraceae</taxon>
        <taxon>Leptospira</taxon>
    </lineage>
</organism>
<dbReference type="SUPFAM" id="SSF46785">
    <property type="entry name" value="Winged helix' DNA-binding domain"/>
    <property type="match status" value="1"/>
</dbReference>
<evidence type="ECO:0000313" key="6">
    <source>
        <dbReference type="Proteomes" id="UP000265798"/>
    </source>
</evidence>
<dbReference type="InterPro" id="IPR023187">
    <property type="entry name" value="Tscrpt_reg_MarR-type_CS"/>
</dbReference>
<name>A0A396ZFJ8_9LEPT</name>
<dbReference type="Pfam" id="PF01047">
    <property type="entry name" value="MarR"/>
    <property type="match status" value="1"/>
</dbReference>
<gene>
    <name evidence="5" type="ORF">DLM75_04620</name>
</gene>
<dbReference type="Proteomes" id="UP000265798">
    <property type="component" value="Unassembled WGS sequence"/>
</dbReference>
<evidence type="ECO:0000313" key="5">
    <source>
        <dbReference type="EMBL" id="RHX92476.1"/>
    </source>
</evidence>
<dbReference type="PANTHER" id="PTHR42756">
    <property type="entry name" value="TRANSCRIPTIONAL REGULATOR, MARR"/>
    <property type="match status" value="1"/>
</dbReference>
<protein>
    <recommendedName>
        <fullName evidence="4">HTH marR-type domain-containing protein</fullName>
    </recommendedName>
</protein>
<dbReference type="AlphaFoldDB" id="A0A396ZFJ8"/>
<keyword evidence="2" id="KW-0238">DNA-binding</keyword>
<dbReference type="InterPro" id="IPR000835">
    <property type="entry name" value="HTH_MarR-typ"/>
</dbReference>
<feature type="domain" description="HTH marR-type" evidence="4">
    <location>
        <begin position="21"/>
        <end position="158"/>
    </location>
</feature>
<reference evidence="6" key="1">
    <citation type="submission" date="2018-05" db="EMBL/GenBank/DDBJ databases">
        <title>Leptospira yasudae sp. nov. and Leptospira stimsonii sp. nov., two pathogenic species of the genus Leptospira isolated from environmental sources.</title>
        <authorList>
            <person name="Casanovas-Massana A."/>
            <person name="Hamond C."/>
            <person name="Santos L.A."/>
            <person name="Hacker K.P."/>
            <person name="Balassiano I."/>
            <person name="Medeiros M.A."/>
            <person name="Reis M.G."/>
            <person name="Ko A.I."/>
            <person name="Wunder E.A."/>
        </authorList>
    </citation>
    <scope>NUCLEOTIDE SEQUENCE [LARGE SCALE GENOMIC DNA]</scope>
    <source>
        <strain evidence="6">Yale</strain>
    </source>
</reference>
<dbReference type="PROSITE" id="PS50995">
    <property type="entry name" value="HTH_MARR_2"/>
    <property type="match status" value="1"/>
</dbReference>
<dbReference type="PRINTS" id="PR00598">
    <property type="entry name" value="HTHMARR"/>
</dbReference>
<dbReference type="InterPro" id="IPR036390">
    <property type="entry name" value="WH_DNA-bd_sf"/>
</dbReference>
<proteinExistence type="predicted"/>
<dbReference type="EMBL" id="QHCT01000001">
    <property type="protein sequence ID" value="RHX92476.1"/>
    <property type="molecule type" value="Genomic_DNA"/>
</dbReference>
<dbReference type="InterPro" id="IPR036388">
    <property type="entry name" value="WH-like_DNA-bd_sf"/>
</dbReference>
<keyword evidence="1" id="KW-0805">Transcription regulation</keyword>
<dbReference type="SMART" id="SM00347">
    <property type="entry name" value="HTH_MARR"/>
    <property type="match status" value="1"/>
</dbReference>
<comment type="caution">
    <text evidence="5">The sequence shown here is derived from an EMBL/GenBank/DDBJ whole genome shotgun (WGS) entry which is preliminary data.</text>
</comment>
<dbReference type="GO" id="GO:0003677">
    <property type="term" value="F:DNA binding"/>
    <property type="evidence" value="ECO:0007669"/>
    <property type="project" value="UniProtKB-KW"/>
</dbReference>
<dbReference type="GO" id="GO:0003700">
    <property type="term" value="F:DNA-binding transcription factor activity"/>
    <property type="evidence" value="ECO:0007669"/>
    <property type="project" value="InterPro"/>
</dbReference>
<dbReference type="PANTHER" id="PTHR42756:SF1">
    <property type="entry name" value="TRANSCRIPTIONAL REPRESSOR OF EMRAB OPERON"/>
    <property type="match status" value="1"/>
</dbReference>
<dbReference type="PROSITE" id="PS01117">
    <property type="entry name" value="HTH_MARR_1"/>
    <property type="match status" value="1"/>
</dbReference>